<accession>A0A6S5TXN8</accession>
<protein>
    <submittedName>
        <fullName evidence="1">Uncharacterized protein</fullName>
    </submittedName>
</protein>
<evidence type="ECO:0000313" key="2">
    <source>
        <dbReference type="Proteomes" id="UP000515680"/>
    </source>
</evidence>
<sequence length="231" mass="26596">MGRLSDAGRLHPKYSYDKSVEHALGQWERLAEQNRFLVHAFDLDKFERGDLSKRRAEDVFKSWDVFSTSLVDSLRVFRYRRRYNNTGSAIPTQVFGELGFILEVPPQNILGTFPEDVMFPTHLPSKDFKFADAILNGVSKLFSQRLVEKYNKVVPPSDIIGRTAFHNEVLVVGKPNVNIYCTMTQPIRVRGILYAPKFEVAENNWDRSSFERLDFISRLRQLNPGLGVVQV</sequence>
<reference evidence="1 2" key="1">
    <citation type="submission" date="2019-12" db="EMBL/GenBank/DDBJ databases">
        <title>complete genome sequences of Pseudomonas putida str. WP8-W18-CRE-01 isolated from wastewater treatment plant effluent.</title>
        <authorList>
            <person name="Sekizuka T."/>
            <person name="Itokawa K."/>
            <person name="Yatsu K."/>
            <person name="Inamine Y."/>
            <person name="Kuroda M."/>
        </authorList>
    </citation>
    <scope>NUCLEOTIDE SEQUENCE [LARGE SCALE GENOMIC DNA]</scope>
    <source>
        <strain evidence="1 2">WP8-W18-CRE-01</strain>
    </source>
</reference>
<dbReference type="Proteomes" id="UP000515680">
    <property type="component" value="Chromosome"/>
</dbReference>
<proteinExistence type="predicted"/>
<name>A0A6S5TXN8_PSEPU</name>
<dbReference type="RefSeq" id="WP_182816143.1">
    <property type="nucleotide sequence ID" value="NZ_AP022227.1"/>
</dbReference>
<evidence type="ECO:0000313" key="1">
    <source>
        <dbReference type="EMBL" id="BBT41464.1"/>
    </source>
</evidence>
<organism evidence="1 2">
    <name type="scientific">Pseudomonas putida</name>
    <name type="common">Arthrobacter siderocapsulatus</name>
    <dbReference type="NCBI Taxonomy" id="303"/>
    <lineage>
        <taxon>Bacteria</taxon>
        <taxon>Pseudomonadati</taxon>
        <taxon>Pseudomonadota</taxon>
        <taxon>Gammaproteobacteria</taxon>
        <taxon>Pseudomonadales</taxon>
        <taxon>Pseudomonadaceae</taxon>
        <taxon>Pseudomonas</taxon>
    </lineage>
</organism>
<gene>
    <name evidence="1" type="ORF">WP8W18C01_38050</name>
</gene>
<dbReference type="EMBL" id="AP022227">
    <property type="protein sequence ID" value="BBT41464.1"/>
    <property type="molecule type" value="Genomic_DNA"/>
</dbReference>
<dbReference type="AlphaFoldDB" id="A0A6S5TXN8"/>